<dbReference type="SUPFAM" id="SSF56003">
    <property type="entry name" value="Molybdenum cofactor-binding domain"/>
    <property type="match status" value="2"/>
</dbReference>
<dbReference type="InterPro" id="IPR008274">
    <property type="entry name" value="AldOxase/xan_DH_MoCoBD1"/>
</dbReference>
<reference evidence="3" key="1">
    <citation type="journal article" date="2019" name="Int. J. Syst. Evol. Microbiol.">
        <title>The Global Catalogue of Microorganisms (GCM) 10K type strain sequencing project: providing services to taxonomists for standard genome sequencing and annotation.</title>
        <authorList>
            <consortium name="The Broad Institute Genomics Platform"/>
            <consortium name="The Broad Institute Genome Sequencing Center for Infectious Disease"/>
            <person name="Wu L."/>
            <person name="Ma J."/>
        </authorList>
    </citation>
    <scope>NUCLEOTIDE SEQUENCE [LARGE SCALE GENOMIC DNA]</scope>
    <source>
        <strain evidence="3">JCM 18304</strain>
    </source>
</reference>
<dbReference type="Gene3D" id="3.90.1170.50">
    <property type="entry name" value="Aldehyde oxidase/xanthine dehydrogenase, a/b hammerhead"/>
    <property type="match status" value="1"/>
</dbReference>
<comment type="caution">
    <text evidence="2">The sequence shown here is derived from an EMBL/GenBank/DDBJ whole genome shotgun (WGS) entry which is preliminary data.</text>
</comment>
<dbReference type="InterPro" id="IPR000674">
    <property type="entry name" value="Ald_Oxase/Xan_DH_a/b"/>
</dbReference>
<dbReference type="Proteomes" id="UP001501570">
    <property type="component" value="Unassembled WGS sequence"/>
</dbReference>
<gene>
    <name evidence="2" type="ORF">GCM10023322_45700</name>
</gene>
<organism evidence="2 3">
    <name type="scientific">Rugosimonospora acidiphila</name>
    <dbReference type="NCBI Taxonomy" id="556531"/>
    <lineage>
        <taxon>Bacteria</taxon>
        <taxon>Bacillati</taxon>
        <taxon>Actinomycetota</taxon>
        <taxon>Actinomycetes</taxon>
        <taxon>Micromonosporales</taxon>
        <taxon>Micromonosporaceae</taxon>
        <taxon>Rugosimonospora</taxon>
    </lineage>
</organism>
<dbReference type="RefSeq" id="WP_345632659.1">
    <property type="nucleotide sequence ID" value="NZ_BAABJQ010000014.1"/>
</dbReference>
<dbReference type="PIRSF" id="PIRSF036389">
    <property type="entry name" value="IOR_B"/>
    <property type="match status" value="1"/>
</dbReference>
<dbReference type="InterPro" id="IPR006311">
    <property type="entry name" value="TAT_signal"/>
</dbReference>
<dbReference type="Pfam" id="PF02738">
    <property type="entry name" value="MoCoBD_1"/>
    <property type="match status" value="1"/>
</dbReference>
<keyword evidence="3" id="KW-1185">Reference proteome</keyword>
<dbReference type="InterPro" id="IPR037165">
    <property type="entry name" value="AldOxase/xan_DH_Mopterin-bd_sf"/>
</dbReference>
<dbReference type="InterPro" id="IPR012368">
    <property type="entry name" value="OxRdtase_Mopterin-bd_su_IorB"/>
</dbReference>
<dbReference type="InterPro" id="IPR046867">
    <property type="entry name" value="AldOxase/xan_DH_MoCoBD2"/>
</dbReference>
<dbReference type="InterPro" id="IPR052516">
    <property type="entry name" value="N-heterocyclic_Hydroxylase"/>
</dbReference>
<dbReference type="EMBL" id="BAABJQ010000014">
    <property type="protein sequence ID" value="GAA5190480.1"/>
    <property type="molecule type" value="Genomic_DNA"/>
</dbReference>
<protein>
    <submittedName>
        <fullName evidence="2">Xanthine dehydrogenase family protein molybdopterin-binding subunit</fullName>
    </submittedName>
</protein>
<name>A0ABP9S3S6_9ACTN</name>
<dbReference type="PANTHER" id="PTHR47495:SF1">
    <property type="entry name" value="BLL3820 PROTEIN"/>
    <property type="match status" value="1"/>
</dbReference>
<dbReference type="PANTHER" id="PTHR47495">
    <property type="entry name" value="ALDEHYDE DEHYDROGENASE"/>
    <property type="match status" value="1"/>
</dbReference>
<feature type="domain" description="Aldehyde oxidase/xanthine dehydrogenase a/b hammerhead" evidence="1">
    <location>
        <begin position="222"/>
        <end position="306"/>
    </location>
</feature>
<dbReference type="PROSITE" id="PS51318">
    <property type="entry name" value="TAT"/>
    <property type="match status" value="1"/>
</dbReference>
<accession>A0ABP9S3S6</accession>
<evidence type="ECO:0000313" key="3">
    <source>
        <dbReference type="Proteomes" id="UP001501570"/>
    </source>
</evidence>
<dbReference type="Gene3D" id="3.30.365.10">
    <property type="entry name" value="Aldehyde oxidase/xanthine dehydrogenase, molybdopterin binding domain"/>
    <property type="match status" value="4"/>
</dbReference>
<dbReference type="SMART" id="SM01008">
    <property type="entry name" value="Ald_Xan_dh_C"/>
    <property type="match status" value="1"/>
</dbReference>
<dbReference type="Pfam" id="PF20256">
    <property type="entry name" value="MoCoBD_2"/>
    <property type="match status" value="2"/>
</dbReference>
<proteinExistence type="predicted"/>
<evidence type="ECO:0000259" key="1">
    <source>
        <dbReference type="SMART" id="SM01008"/>
    </source>
</evidence>
<sequence>MSAAELSRRGFLKGAGSLAVGFALVPALGLRDVAVAAPSGKGPKGSGPGHDRQLRVDPVTHAGADDAWLILTPGTTTIYSARVELGTGVQTALTQIVLEELRLGLRGVNFVQGDTILTPSASTTGSKSIQDGGPLLRQAAATAYQALLGLAAEDLRVAPNQLRAQDGEFVVIGSKRRVSYDHLLGKAHLLLTSDAMAPVVAPSNYRIVGQPVSRADLPGKAHATFAFVSDVVVPDMLHGRVIRPTGRNSTFSSITPDSLARAQAIPGFVKVVQRGNFVGVVATSEYAASVAAAPATGIVVEWEPGPALAPQETLDAALRDPDNHYLDYTDQNVGDFATAFAGAQRQLTAQYFSPFQMHGAMGASCAVADVRAKPDPVTGVQATIWSGTQNVYGLRGVLAALLFGSADDVEKVYVRYEEGSGCYGHNGADDVSADAALLSQAVGRPVRVQWTRQDENGWEPLGEAASHDLEAGITGGEIVAWHHRLYALTANSRPGANNPGTVLAGTLMGFLPNDLPNNSHDSSGRNSPVTYDFANVLTDAKLVRSFNTDPASPAKATAPLTYRFLRTTALRSLGGFSNSFANESFLDEIAHATGRDPLRLRLDSLSTDARAHAVVAALEPYWDKRPAGGHGIGAGIAFHQYEVAFTYVAAYVEVRVDPARGVIKVDRVVVAHDCGLVINPDGLRNQIEGNVIQGVSRALKEQVTYGPVNGTAHTGVTSVVWETSSFHPGPQYSVVRFDEVPKIEVILINRPDQPAWGAGEPTIGTIGGAIGNAVFAATGRRIRQLPMTPDVFLAAPTE</sequence>
<evidence type="ECO:0000313" key="2">
    <source>
        <dbReference type="EMBL" id="GAA5190480.1"/>
    </source>
</evidence>